<dbReference type="PANTHER" id="PTHR38011">
    <property type="entry name" value="DIHYDROFOLATE REDUCTASE FAMILY PROTEIN (AFU_ORTHOLOGUE AFUA_8G06820)"/>
    <property type="match status" value="1"/>
</dbReference>
<accession>A0A2U1JU59</accession>
<feature type="domain" description="Bacterial bifunctional deaminase-reductase C-terminal" evidence="1">
    <location>
        <begin position="4"/>
        <end position="176"/>
    </location>
</feature>
<organism evidence="2 3">
    <name type="scientific">Pueribacillus theae</name>
    <dbReference type="NCBI Taxonomy" id="2171751"/>
    <lineage>
        <taxon>Bacteria</taxon>
        <taxon>Bacillati</taxon>
        <taxon>Bacillota</taxon>
        <taxon>Bacilli</taxon>
        <taxon>Bacillales</taxon>
        <taxon>Bacillaceae</taxon>
        <taxon>Pueribacillus</taxon>
    </lineage>
</organism>
<sequence length="183" mass="20024">MGRLILQMNVTLDGCCDHTQVIADEELHQYSVDMMDRSDGLLFGREIYQLMESAWPAVASSGAGPQFLVDFARKLDRKPKYVVSRTLDQVSWQNSFLLKGPVSEEVPQLMAEGKSLLVNGGPGLGSTLAQLGLVDEYHLLVQPIVAGRGPQLLGGIRDRLDLKLTGTKPFGSGVVLLRYTPAR</sequence>
<name>A0A2U1JU59_9BACI</name>
<protein>
    <submittedName>
        <fullName evidence="2">Deaminase</fullName>
    </submittedName>
</protein>
<dbReference type="EMBL" id="QCZG01000036">
    <property type="protein sequence ID" value="PWA08515.1"/>
    <property type="molecule type" value="Genomic_DNA"/>
</dbReference>
<dbReference type="GO" id="GO:0008703">
    <property type="term" value="F:5-amino-6-(5-phosphoribosylamino)uracil reductase activity"/>
    <property type="evidence" value="ECO:0007669"/>
    <property type="project" value="InterPro"/>
</dbReference>
<reference evidence="2 3" key="1">
    <citation type="submission" date="2018-04" db="EMBL/GenBank/DDBJ databases">
        <title>Camelliibacillus theae gen. nov., sp. nov., isolated from Pu'er tea.</title>
        <authorList>
            <person name="Niu L."/>
        </authorList>
    </citation>
    <scope>NUCLEOTIDE SEQUENCE [LARGE SCALE GENOMIC DNA]</scope>
    <source>
        <strain evidence="2 3">T8</strain>
    </source>
</reference>
<dbReference type="Pfam" id="PF01872">
    <property type="entry name" value="RibD_C"/>
    <property type="match status" value="1"/>
</dbReference>
<evidence type="ECO:0000313" key="2">
    <source>
        <dbReference type="EMBL" id="PWA08515.1"/>
    </source>
</evidence>
<dbReference type="OrthoDB" id="195113at2"/>
<evidence type="ECO:0000259" key="1">
    <source>
        <dbReference type="Pfam" id="PF01872"/>
    </source>
</evidence>
<dbReference type="RefSeq" id="WP_116555650.1">
    <property type="nucleotide sequence ID" value="NZ_QCZG01000036.1"/>
</dbReference>
<dbReference type="Proteomes" id="UP000245998">
    <property type="component" value="Unassembled WGS sequence"/>
</dbReference>
<dbReference type="InterPro" id="IPR024072">
    <property type="entry name" value="DHFR-like_dom_sf"/>
</dbReference>
<dbReference type="GO" id="GO:0009231">
    <property type="term" value="P:riboflavin biosynthetic process"/>
    <property type="evidence" value="ECO:0007669"/>
    <property type="project" value="InterPro"/>
</dbReference>
<dbReference type="InterPro" id="IPR050765">
    <property type="entry name" value="Riboflavin_Biosynth_HTPR"/>
</dbReference>
<dbReference type="InterPro" id="IPR002734">
    <property type="entry name" value="RibDG_C"/>
</dbReference>
<dbReference type="PANTHER" id="PTHR38011:SF11">
    <property type="entry name" value="2,5-DIAMINO-6-RIBOSYLAMINO-4(3H)-PYRIMIDINONE 5'-PHOSPHATE REDUCTASE"/>
    <property type="match status" value="1"/>
</dbReference>
<comment type="caution">
    <text evidence="2">The sequence shown here is derived from an EMBL/GenBank/DDBJ whole genome shotgun (WGS) entry which is preliminary data.</text>
</comment>
<keyword evidence="3" id="KW-1185">Reference proteome</keyword>
<evidence type="ECO:0000313" key="3">
    <source>
        <dbReference type="Proteomes" id="UP000245998"/>
    </source>
</evidence>
<gene>
    <name evidence="2" type="ORF">DCC39_14650</name>
</gene>
<dbReference type="Gene3D" id="3.40.430.10">
    <property type="entry name" value="Dihydrofolate Reductase, subunit A"/>
    <property type="match status" value="1"/>
</dbReference>
<proteinExistence type="predicted"/>
<dbReference type="AlphaFoldDB" id="A0A2U1JU59"/>
<dbReference type="SUPFAM" id="SSF53597">
    <property type="entry name" value="Dihydrofolate reductase-like"/>
    <property type="match status" value="1"/>
</dbReference>